<gene>
    <name evidence="1" type="ordered locus">Ppha_1602</name>
</gene>
<dbReference type="AlphaFoldDB" id="B4SAF6"/>
<dbReference type="HOGENOM" id="CLU_2070864_0_0_10"/>
<dbReference type="STRING" id="324925.Ppha_1602"/>
<reference evidence="1 2" key="1">
    <citation type="submission" date="2008-06" db="EMBL/GenBank/DDBJ databases">
        <title>Complete sequence of Pelodictyon phaeoclathratiforme BU-1.</title>
        <authorList>
            <consortium name="US DOE Joint Genome Institute"/>
            <person name="Lucas S."/>
            <person name="Copeland A."/>
            <person name="Lapidus A."/>
            <person name="Glavina del Rio T."/>
            <person name="Dalin E."/>
            <person name="Tice H."/>
            <person name="Bruce D."/>
            <person name="Goodwin L."/>
            <person name="Pitluck S."/>
            <person name="Schmutz J."/>
            <person name="Larimer F."/>
            <person name="Land M."/>
            <person name="Hauser L."/>
            <person name="Kyrpides N."/>
            <person name="Mikhailova N."/>
            <person name="Liu Z."/>
            <person name="Li T."/>
            <person name="Zhao F."/>
            <person name="Overmann J."/>
            <person name="Bryant D.A."/>
            <person name="Richardson P."/>
        </authorList>
    </citation>
    <scope>NUCLEOTIDE SEQUENCE [LARGE SCALE GENOMIC DNA]</scope>
    <source>
        <strain evidence="2">DSM 5477 / BU-1</strain>
    </source>
</reference>
<dbReference type="KEGG" id="pph:Ppha_1602"/>
<organism evidence="1 2">
    <name type="scientific">Pelodictyon phaeoclathratiforme (strain DSM 5477 / BU-1)</name>
    <dbReference type="NCBI Taxonomy" id="324925"/>
    <lineage>
        <taxon>Bacteria</taxon>
        <taxon>Pseudomonadati</taxon>
        <taxon>Chlorobiota</taxon>
        <taxon>Chlorobiia</taxon>
        <taxon>Chlorobiales</taxon>
        <taxon>Chlorobiaceae</taxon>
        <taxon>Chlorobium/Pelodictyon group</taxon>
        <taxon>Pelodictyon</taxon>
    </lineage>
</organism>
<keyword evidence="2" id="KW-1185">Reference proteome</keyword>
<dbReference type="Proteomes" id="UP000002724">
    <property type="component" value="Chromosome"/>
</dbReference>
<dbReference type="EMBL" id="CP001110">
    <property type="protein sequence ID" value="ACF43842.1"/>
    <property type="molecule type" value="Genomic_DNA"/>
</dbReference>
<dbReference type="RefSeq" id="WP_012508329.1">
    <property type="nucleotide sequence ID" value="NC_011060.1"/>
</dbReference>
<evidence type="ECO:0000313" key="1">
    <source>
        <dbReference type="EMBL" id="ACF43842.1"/>
    </source>
</evidence>
<accession>B4SAF6</accession>
<sequence length="118" mass="13338">MGTAKKSTADLQSMADSIFRSGNEDFISMTNILEAMDGEFFISDWLRSCNTGEFPAIRGSAFNYGEFAIIKRKAGISSHKISSHDFHPGIFFKLDMCFRPEFKPVEFNVIRIEIEVQA</sequence>
<protein>
    <submittedName>
        <fullName evidence="1">Uncharacterized protein</fullName>
    </submittedName>
</protein>
<evidence type="ECO:0000313" key="2">
    <source>
        <dbReference type="Proteomes" id="UP000002724"/>
    </source>
</evidence>
<name>B4SAF6_PELPB</name>
<proteinExistence type="predicted"/>